<dbReference type="GeneID" id="113498707"/>
<keyword evidence="6 10" id="KW-0999">Mitochondrion inner membrane</keyword>
<sequence length="172" mass="20475">MAKRFVKSSINWKELEKRVPPEQRGKFFAFKGRAELYFRRMMSNPPQSPKIDWEGYKKIVPVPGLVEKFQKEYEALKIPYPEDKYSSEVSKEWLALQPEIKKYTDEMQAHMDKANAEVKRIEALPKFEDMTLEVFYDVYPEQAMDFVKKPSFWPHTPDEQLGYVDPTQKIEK</sequence>
<keyword evidence="8 10" id="KW-0496">Mitochondrion</keyword>
<accession>A0A7E5W2V0</accession>
<keyword evidence="4" id="KW-0138">CF(0)</keyword>
<evidence type="ECO:0000256" key="8">
    <source>
        <dbReference type="ARBA" id="ARBA00023128"/>
    </source>
</evidence>
<evidence type="ECO:0000256" key="10">
    <source>
        <dbReference type="PIRNR" id="PIRNR005514"/>
    </source>
</evidence>
<dbReference type="PANTHER" id="PTHR12700">
    <property type="entry name" value="ATP SYNTHASE SUBUNIT D, MITOCHONDRIAL"/>
    <property type="match status" value="1"/>
</dbReference>
<dbReference type="GO" id="GO:0015078">
    <property type="term" value="F:proton transmembrane transporter activity"/>
    <property type="evidence" value="ECO:0007669"/>
    <property type="project" value="InterPro"/>
</dbReference>
<evidence type="ECO:0000256" key="2">
    <source>
        <dbReference type="ARBA" id="ARBA00006842"/>
    </source>
</evidence>
<gene>
    <name evidence="12" type="primary">LOC113498707</name>
</gene>
<dbReference type="KEGG" id="tnl:113498707"/>
<evidence type="ECO:0000256" key="1">
    <source>
        <dbReference type="ARBA" id="ARBA00004273"/>
    </source>
</evidence>
<comment type="subcellular location">
    <subcellularLocation>
        <location evidence="1 10">Mitochondrion inner membrane</location>
    </subcellularLocation>
</comment>
<dbReference type="Proteomes" id="UP000322000">
    <property type="component" value="Chromosome 11"/>
</dbReference>
<dbReference type="OrthoDB" id="35799at2759"/>
<evidence type="ECO:0000313" key="12">
    <source>
        <dbReference type="RefSeq" id="XP_026734626.1"/>
    </source>
</evidence>
<keyword evidence="11" id="KW-1185">Reference proteome</keyword>
<proteinExistence type="inferred from homology"/>
<dbReference type="GO" id="GO:0005743">
    <property type="term" value="C:mitochondrial inner membrane"/>
    <property type="evidence" value="ECO:0007669"/>
    <property type="project" value="UniProtKB-SubCell"/>
</dbReference>
<name>A0A7E5W2V0_TRINI</name>
<dbReference type="RefSeq" id="XP_026734626.1">
    <property type="nucleotide sequence ID" value="XM_026878825.1"/>
</dbReference>
<dbReference type="GO" id="GO:0045259">
    <property type="term" value="C:proton-transporting ATP synthase complex"/>
    <property type="evidence" value="ECO:0007669"/>
    <property type="project" value="UniProtKB-KW"/>
</dbReference>
<keyword evidence="7 10" id="KW-0406">Ion transport</keyword>
<comment type="similarity">
    <text evidence="2 10">Belongs to the ATPase d subunit family.</text>
</comment>
<protein>
    <recommendedName>
        <fullName evidence="10">ATP synthase subunit d, mitochondrial</fullName>
    </recommendedName>
</protein>
<dbReference type="AlphaFoldDB" id="A0A7E5W2V0"/>
<evidence type="ECO:0000256" key="4">
    <source>
        <dbReference type="ARBA" id="ARBA00022547"/>
    </source>
</evidence>
<evidence type="ECO:0000256" key="7">
    <source>
        <dbReference type="ARBA" id="ARBA00023065"/>
    </source>
</evidence>
<evidence type="ECO:0000256" key="9">
    <source>
        <dbReference type="ARBA" id="ARBA00023136"/>
    </source>
</evidence>
<dbReference type="InParanoid" id="A0A7E5W2V0"/>
<comment type="function">
    <text evidence="10">Mitochondrial membrane ATP synthase (F(1)F(0) ATP synthase or Complex V) produces ATP from ADP in the presence of a proton gradient across the membrane which is generated by electron transport complexes of the respiratory chain. F-type ATPases consist of two structural domains, F(1) - containing the extramembraneous catalytic core, and F(0) - containing the membrane proton channel, linked together by a central stalk and a peripheral stalk. During catalysis, ATP synthesis in the catalytic domain of F(1) is coupled via a rotary mechanism of the central stalk subunits to proton translocation.</text>
</comment>
<evidence type="ECO:0000256" key="3">
    <source>
        <dbReference type="ARBA" id="ARBA00022448"/>
    </source>
</evidence>
<dbReference type="GO" id="GO:0015986">
    <property type="term" value="P:proton motive force-driven ATP synthesis"/>
    <property type="evidence" value="ECO:0007669"/>
    <property type="project" value="UniProtKB-UniRule"/>
</dbReference>
<dbReference type="InterPro" id="IPR008689">
    <property type="entry name" value="ATP_synth_F0_dsu_mt"/>
</dbReference>
<keyword evidence="9 10" id="KW-0472">Membrane</keyword>
<dbReference type="SUPFAM" id="SSF161065">
    <property type="entry name" value="ATP synthase D chain-like"/>
    <property type="match status" value="1"/>
</dbReference>
<dbReference type="PIRSF" id="PIRSF005514">
    <property type="entry name" value="ATPase_F0_D_mt"/>
    <property type="match status" value="1"/>
</dbReference>
<dbReference type="Pfam" id="PF05873">
    <property type="entry name" value="Mt_ATP-synt_D"/>
    <property type="match status" value="1"/>
</dbReference>
<evidence type="ECO:0000256" key="6">
    <source>
        <dbReference type="ARBA" id="ARBA00022792"/>
    </source>
</evidence>
<dbReference type="InterPro" id="IPR036228">
    <property type="entry name" value="ATP_synth_F0_dsu_sf_mt"/>
</dbReference>
<evidence type="ECO:0000313" key="11">
    <source>
        <dbReference type="Proteomes" id="UP000322000"/>
    </source>
</evidence>
<reference evidence="12" key="1">
    <citation type="submission" date="2025-08" db="UniProtKB">
        <authorList>
            <consortium name="RefSeq"/>
        </authorList>
    </citation>
    <scope>IDENTIFICATION</scope>
</reference>
<keyword evidence="5 10" id="KW-0375">Hydrogen ion transport</keyword>
<dbReference type="Gene3D" id="6.10.280.70">
    <property type="match status" value="1"/>
</dbReference>
<organism evidence="11 12">
    <name type="scientific">Trichoplusia ni</name>
    <name type="common">Cabbage looper</name>
    <dbReference type="NCBI Taxonomy" id="7111"/>
    <lineage>
        <taxon>Eukaryota</taxon>
        <taxon>Metazoa</taxon>
        <taxon>Ecdysozoa</taxon>
        <taxon>Arthropoda</taxon>
        <taxon>Hexapoda</taxon>
        <taxon>Insecta</taxon>
        <taxon>Pterygota</taxon>
        <taxon>Neoptera</taxon>
        <taxon>Endopterygota</taxon>
        <taxon>Lepidoptera</taxon>
        <taxon>Glossata</taxon>
        <taxon>Ditrysia</taxon>
        <taxon>Noctuoidea</taxon>
        <taxon>Noctuidae</taxon>
        <taxon>Plusiinae</taxon>
        <taxon>Trichoplusia</taxon>
    </lineage>
</organism>
<keyword evidence="3 10" id="KW-0813">Transport</keyword>
<evidence type="ECO:0000256" key="5">
    <source>
        <dbReference type="ARBA" id="ARBA00022781"/>
    </source>
</evidence>